<organism evidence="4 5">
    <name type="scientific">Leucobacter rhizosphaerae</name>
    <dbReference type="NCBI Taxonomy" id="2932245"/>
    <lineage>
        <taxon>Bacteria</taxon>
        <taxon>Bacillati</taxon>
        <taxon>Actinomycetota</taxon>
        <taxon>Actinomycetes</taxon>
        <taxon>Micrococcales</taxon>
        <taxon>Microbacteriaceae</taxon>
        <taxon>Leucobacter</taxon>
    </lineage>
</organism>
<reference evidence="4 5" key="1">
    <citation type="submission" date="2022-04" db="EMBL/GenBank/DDBJ databases">
        <title>Leucobacter sp. isolated from rhizosphere of onion.</title>
        <authorList>
            <person name="Won M."/>
            <person name="Lee C.-M."/>
            <person name="Woen H.-Y."/>
            <person name="Kwon S.-W."/>
        </authorList>
    </citation>
    <scope>NUCLEOTIDE SEQUENCE [LARGE SCALE GENOMIC DNA]</scope>
    <source>
        <strain evidence="4 5">H25R-14</strain>
    </source>
</reference>
<dbReference type="Gene3D" id="1.10.4100.10">
    <property type="entry name" value="2-methylcitrate dehydratase PrpD"/>
    <property type="match status" value="1"/>
</dbReference>
<dbReference type="Proteomes" id="UP000831775">
    <property type="component" value="Chromosome"/>
</dbReference>
<dbReference type="InterPro" id="IPR045336">
    <property type="entry name" value="MmgE_PrpD_N"/>
</dbReference>
<dbReference type="Pfam" id="PF03972">
    <property type="entry name" value="MmgE_PrpD_N"/>
    <property type="match status" value="1"/>
</dbReference>
<dbReference type="InterPro" id="IPR042188">
    <property type="entry name" value="MmgE/PrpD_sf_2"/>
</dbReference>
<keyword evidence="5" id="KW-1185">Reference proteome</keyword>
<dbReference type="Gene3D" id="3.30.1330.120">
    <property type="entry name" value="2-methylcitrate dehydratase PrpD"/>
    <property type="match status" value="1"/>
</dbReference>
<dbReference type="RefSeq" id="WP_244683909.1">
    <property type="nucleotide sequence ID" value="NZ_CP095043.1"/>
</dbReference>
<comment type="similarity">
    <text evidence="1">Belongs to the PrpD family.</text>
</comment>
<sequence length="466" mass="49112">MQQQIESTDRDYAGVIASHLEEAALAMIPQATIARAKERVLDSIGNILAGVDATGNAAARSVFASYGGSAESTVIGTGTALPAPHAAMLNALSMRSYDFEAVGAEAGDANMVAAHISGTTVPVALAASERADASGAQFLEALVLGDDLASRLAVASGFHTASGGDNTGTVNVMGGAAIVGKLAGFGAQQYRDALGHALNQMSGTVQNLFDKASSFKLPQAMAARNAVVSADLAAAGFSGVHDALTSSFGFFTLFSPDPHPERMLEDLGRSYFGDMIIKPWASCRAAHPALDAVIRLKHAHRLEARDIEAVEIHVTPTTKRGFTGQEFAAAPGSEVDGLFSIPYNVAVGLLEGTVRPEHLSAAYMARAEVRDLLDRVTLVDSLSPHEYQTAEAVVRTRSGETFRTRVEAVLGDLHRNPLTRDQVAEKFFLNVEFGGRISTADARRVQDAVDHLEDLDSMRALVALIA</sequence>
<dbReference type="Pfam" id="PF19305">
    <property type="entry name" value="MmgE_PrpD_C"/>
    <property type="match status" value="1"/>
</dbReference>
<proteinExistence type="inferred from homology"/>
<evidence type="ECO:0000313" key="5">
    <source>
        <dbReference type="Proteomes" id="UP000831775"/>
    </source>
</evidence>
<evidence type="ECO:0000313" key="4">
    <source>
        <dbReference type="EMBL" id="UOQ59083.1"/>
    </source>
</evidence>
<evidence type="ECO:0000259" key="3">
    <source>
        <dbReference type="Pfam" id="PF19305"/>
    </source>
</evidence>
<gene>
    <name evidence="4" type="ORF">MUN76_08405</name>
</gene>
<dbReference type="SUPFAM" id="SSF103378">
    <property type="entry name" value="2-methylcitrate dehydratase PrpD"/>
    <property type="match status" value="1"/>
</dbReference>
<dbReference type="EMBL" id="CP095043">
    <property type="protein sequence ID" value="UOQ59083.1"/>
    <property type="molecule type" value="Genomic_DNA"/>
</dbReference>
<dbReference type="InterPro" id="IPR005656">
    <property type="entry name" value="MmgE_PrpD"/>
</dbReference>
<dbReference type="InterPro" id="IPR042183">
    <property type="entry name" value="MmgE/PrpD_sf_1"/>
</dbReference>
<feature type="domain" description="MmgE/PrpD N-terminal" evidence="2">
    <location>
        <begin position="16"/>
        <end position="261"/>
    </location>
</feature>
<name>A0ABY4FS15_9MICO</name>
<accession>A0ABY4FS15</accession>
<evidence type="ECO:0000259" key="2">
    <source>
        <dbReference type="Pfam" id="PF03972"/>
    </source>
</evidence>
<protein>
    <submittedName>
        <fullName evidence="4">MmgE/PrpD family protein</fullName>
    </submittedName>
</protein>
<dbReference type="InterPro" id="IPR045337">
    <property type="entry name" value="MmgE_PrpD_C"/>
</dbReference>
<dbReference type="InterPro" id="IPR036148">
    <property type="entry name" value="MmgE/PrpD_sf"/>
</dbReference>
<dbReference type="PANTHER" id="PTHR16943:SF8">
    <property type="entry name" value="2-METHYLCITRATE DEHYDRATASE"/>
    <property type="match status" value="1"/>
</dbReference>
<evidence type="ECO:0000256" key="1">
    <source>
        <dbReference type="ARBA" id="ARBA00006174"/>
    </source>
</evidence>
<dbReference type="PANTHER" id="PTHR16943">
    <property type="entry name" value="2-METHYLCITRATE DEHYDRATASE-RELATED"/>
    <property type="match status" value="1"/>
</dbReference>
<feature type="domain" description="MmgE/PrpD C-terminal" evidence="3">
    <location>
        <begin position="280"/>
        <end position="453"/>
    </location>
</feature>